<dbReference type="InterPro" id="IPR026870">
    <property type="entry name" value="Zinc_ribbon_dom"/>
</dbReference>
<organism evidence="2 3">
    <name type="scientific">Candidatus Coatesbacteria bacterium 4484_99</name>
    <dbReference type="NCBI Taxonomy" id="1970774"/>
    <lineage>
        <taxon>Bacteria</taxon>
        <taxon>Candidatus Coatesiibacteriota</taxon>
    </lineage>
</organism>
<evidence type="ECO:0000313" key="3">
    <source>
        <dbReference type="Proteomes" id="UP000192611"/>
    </source>
</evidence>
<evidence type="ECO:0000259" key="1">
    <source>
        <dbReference type="Pfam" id="PF13240"/>
    </source>
</evidence>
<dbReference type="Proteomes" id="UP000192611">
    <property type="component" value="Unassembled WGS sequence"/>
</dbReference>
<comment type="caution">
    <text evidence="2">The sequence shown here is derived from an EMBL/GenBank/DDBJ whole genome shotgun (WGS) entry which is preliminary data.</text>
</comment>
<dbReference type="EMBL" id="NATQ01000030">
    <property type="protein sequence ID" value="OQX90750.1"/>
    <property type="molecule type" value="Genomic_DNA"/>
</dbReference>
<accession>A0A1W9S366</accession>
<reference evidence="3" key="1">
    <citation type="submission" date="2017-03" db="EMBL/GenBank/DDBJ databases">
        <title>Novel pathways for hydrocarbon cycling and metabolic interdependencies in hydrothermal sediment communities.</title>
        <authorList>
            <person name="Dombrowski N."/>
            <person name="Seitz K."/>
            <person name="Teske A."/>
            <person name="Baker B."/>
        </authorList>
    </citation>
    <scope>NUCLEOTIDE SEQUENCE [LARGE SCALE GENOMIC DNA]</scope>
</reference>
<evidence type="ECO:0000313" key="2">
    <source>
        <dbReference type="EMBL" id="OQX90750.1"/>
    </source>
</evidence>
<gene>
    <name evidence="2" type="ORF">B6D57_02155</name>
</gene>
<protein>
    <recommendedName>
        <fullName evidence="1">Zinc-ribbon domain-containing protein</fullName>
    </recommendedName>
</protein>
<sequence>MKKLMIIPVILFTIPSLILAIYCWNCGQKAQEGDVYCRNCGAKLFYPTETPLPRLDVSFNGLFNDELWDKPAKECIWKCYVSLFGLYSPNGEVGFGETLSGKVLRFNRSLHAKSGKYDIRVYIERHTETSGFISKTFRHKAECIIKSVSFGSKRPVKMNIDIPGAETVLIEVDGVTYRATLLELK</sequence>
<proteinExistence type="predicted"/>
<name>A0A1W9S366_9BACT</name>
<dbReference type="AlphaFoldDB" id="A0A1W9S366"/>
<feature type="domain" description="Zinc-ribbon" evidence="1">
    <location>
        <begin position="22"/>
        <end position="44"/>
    </location>
</feature>
<dbReference type="Pfam" id="PF13240">
    <property type="entry name" value="Zn_Ribbon_1"/>
    <property type="match status" value="1"/>
</dbReference>